<evidence type="ECO:0000313" key="2">
    <source>
        <dbReference type="Proteomes" id="UP000600547"/>
    </source>
</evidence>
<proteinExistence type="predicted"/>
<comment type="caution">
    <text evidence="1">The sequence shown here is derived from an EMBL/GenBank/DDBJ whole genome shotgun (WGS) entry which is preliminary data.</text>
</comment>
<dbReference type="EMBL" id="BMQG01000015">
    <property type="protein sequence ID" value="GGM54609.1"/>
    <property type="molecule type" value="Genomic_DNA"/>
</dbReference>
<reference evidence="2" key="1">
    <citation type="journal article" date="2019" name="Int. J. Syst. Evol. Microbiol.">
        <title>The Global Catalogue of Microorganisms (GCM) 10K type strain sequencing project: providing services to taxonomists for standard genome sequencing and annotation.</title>
        <authorList>
            <consortium name="The Broad Institute Genomics Platform"/>
            <consortium name="The Broad Institute Genome Sequencing Center for Infectious Disease"/>
            <person name="Wu L."/>
            <person name="Ma J."/>
        </authorList>
    </citation>
    <scope>NUCLEOTIDE SEQUENCE [LARGE SCALE GENOMIC DNA]</scope>
    <source>
        <strain evidence="2">JCM 31047</strain>
    </source>
</reference>
<sequence length="170" mass="17730">MVAALSTVAGAQTTVTSDDGTYQLLGCAVQNKQVVCDVTYTLTKDGVTSKYFNDVSVFGVDGTLKEPKVISFGGTYRGTSMRAGGNVYKGIPVRLSIVTELPVTTTVVRALVLDQGGQVRWENIPVRGATASTPSPVPAAVNIAGNWTASLTNCKTTTPGVVVCTATLRK</sequence>
<evidence type="ECO:0000313" key="1">
    <source>
        <dbReference type="EMBL" id="GGM54609.1"/>
    </source>
</evidence>
<keyword evidence="2" id="KW-1185">Reference proteome</keyword>
<accession>A0A8H9GWD5</accession>
<protein>
    <submittedName>
        <fullName evidence="1">Uncharacterized protein</fullName>
    </submittedName>
</protein>
<gene>
    <name evidence="1" type="ORF">GCM10008956_33110</name>
</gene>
<organism evidence="1 2">
    <name type="scientific">Deinococcus arenae</name>
    <dbReference type="NCBI Taxonomy" id="1452751"/>
    <lineage>
        <taxon>Bacteria</taxon>
        <taxon>Thermotogati</taxon>
        <taxon>Deinococcota</taxon>
        <taxon>Deinococci</taxon>
        <taxon>Deinococcales</taxon>
        <taxon>Deinococcaceae</taxon>
        <taxon>Deinococcus</taxon>
    </lineage>
</organism>
<dbReference type="Proteomes" id="UP000600547">
    <property type="component" value="Unassembled WGS sequence"/>
</dbReference>
<dbReference type="AlphaFoldDB" id="A0A8H9GWD5"/>
<name>A0A8H9GWD5_9DEIO</name>